<proteinExistence type="predicted"/>
<gene>
    <name evidence="1" type="ORF">S01H1_79180</name>
</gene>
<accession>X0YW67</accession>
<feature type="non-terminal residue" evidence="1">
    <location>
        <position position="227"/>
    </location>
</feature>
<name>X0YW67_9ZZZZ</name>
<dbReference type="EMBL" id="BARS01053347">
    <property type="protein sequence ID" value="GAG50857.1"/>
    <property type="molecule type" value="Genomic_DNA"/>
</dbReference>
<evidence type="ECO:0008006" key="2">
    <source>
        <dbReference type="Google" id="ProtNLM"/>
    </source>
</evidence>
<protein>
    <recommendedName>
        <fullName evidence="2">Glycosyltransferase subfamily 4-like N-terminal domain-containing protein</fullName>
    </recommendedName>
</protein>
<dbReference type="AlphaFoldDB" id="X0YW67"/>
<dbReference type="SUPFAM" id="SSF53756">
    <property type="entry name" value="UDP-Glycosyltransferase/glycogen phosphorylase"/>
    <property type="match status" value="1"/>
</dbReference>
<reference evidence="1" key="1">
    <citation type="journal article" date="2014" name="Front. Microbiol.">
        <title>High frequency of phylogenetically diverse reductive dehalogenase-homologous genes in deep subseafloor sedimentary metagenomes.</title>
        <authorList>
            <person name="Kawai M."/>
            <person name="Futagami T."/>
            <person name="Toyoda A."/>
            <person name="Takaki Y."/>
            <person name="Nishi S."/>
            <person name="Hori S."/>
            <person name="Arai W."/>
            <person name="Tsubouchi T."/>
            <person name="Morono Y."/>
            <person name="Uchiyama I."/>
            <person name="Ito T."/>
            <person name="Fujiyama A."/>
            <person name="Inagaki F."/>
            <person name="Takami H."/>
        </authorList>
    </citation>
    <scope>NUCLEOTIDE SEQUENCE</scope>
    <source>
        <strain evidence="1">Expedition CK06-06</strain>
    </source>
</reference>
<evidence type="ECO:0000313" key="1">
    <source>
        <dbReference type="EMBL" id="GAG50857.1"/>
    </source>
</evidence>
<feature type="non-terminal residue" evidence="1">
    <location>
        <position position="1"/>
    </location>
</feature>
<organism evidence="1">
    <name type="scientific">marine sediment metagenome</name>
    <dbReference type="NCBI Taxonomy" id="412755"/>
    <lineage>
        <taxon>unclassified sequences</taxon>
        <taxon>metagenomes</taxon>
        <taxon>ecological metagenomes</taxon>
    </lineage>
</organism>
<sequence length="227" mass="26299">RQKAVSGANIHVNQFIDNVLSLGYDVFTLPSDEHPKTKKMPKTRWGRFLILRQMDVIYYRIESRLPPGSRWFQFPYYYLIGRPVIVWEFNTVPEFGQIVGFTEDEVKHTKLKFIKYGKACDLAICVSNALSNYVRDRLKIKNVLTISNASDPVLFDPDVKPVNKIKYESDTLNVVWIGSANLSWHNFQLLKETAHYLYSGDNKKERSVLFHIIGPGFKDIQDMPPNV</sequence>
<comment type="caution">
    <text evidence="1">The sequence shown here is derived from an EMBL/GenBank/DDBJ whole genome shotgun (WGS) entry which is preliminary data.</text>
</comment>